<protein>
    <submittedName>
        <fullName evidence="5">Epoxide hydrolase 1</fullName>
    </submittedName>
</protein>
<dbReference type="PANTHER" id="PTHR21661:SF35">
    <property type="entry name" value="EPOXIDE HYDROLASE"/>
    <property type="match status" value="1"/>
</dbReference>
<evidence type="ECO:0000256" key="1">
    <source>
        <dbReference type="ARBA" id="ARBA00010088"/>
    </source>
</evidence>
<comment type="similarity">
    <text evidence="1">Belongs to the peptidase S33 family.</text>
</comment>
<sequence length="388" mass="43436">MTADHGDDSIRPFEVAVDRDDVSDLRTRLERTRWPDQLPDAGWEYGAELTYLQDVCEYWREDFDWAAFEDRLNEFEQYVTEIDGQRLHFYHVRSPEPDATPLVLSHGWPGSVAEFLDVLGPLADPAAHGGDPADAFHVVAPSLPGFGFSGPTSERGYDVPRVADDVAELMDRLGYDRYVAQGGDWGALVTALLGANYPDRVDAIHTNMLFLNPSSLEAEDPTELLDEQGWADYEATAEFRDGETAYHEIQATKPQSLAYGLSDSPAGLAGWILEKFRTWSDCDGDLDSHVDRDRLLDNLSVYWLTGTINSSMRLYYETDVGAATPDAVDVPTGHARYPAEVYRTPRAWAAEVYDIRHWNEMPAGGHFAAMEVPEPFVDDLRTFVGEFG</sequence>
<dbReference type="PANTHER" id="PTHR21661">
    <property type="entry name" value="EPOXIDE HYDROLASE 1-RELATED"/>
    <property type="match status" value="1"/>
</dbReference>
<evidence type="ECO:0000256" key="2">
    <source>
        <dbReference type="ARBA" id="ARBA00022797"/>
    </source>
</evidence>
<dbReference type="EMBL" id="JAMQOT010000002">
    <property type="protein sequence ID" value="MDF9745622.1"/>
    <property type="molecule type" value="Genomic_DNA"/>
</dbReference>
<dbReference type="Proteomes" id="UP001154061">
    <property type="component" value="Unassembled WGS sequence"/>
</dbReference>
<dbReference type="PIRSF" id="PIRSF001112">
    <property type="entry name" value="Epoxide_hydrolase"/>
    <property type="match status" value="1"/>
</dbReference>
<gene>
    <name evidence="5" type="ORF">NDI89_08480</name>
</gene>
<dbReference type="PRINTS" id="PR00412">
    <property type="entry name" value="EPOXHYDRLASE"/>
</dbReference>
<dbReference type="Gene3D" id="3.40.50.1820">
    <property type="entry name" value="alpha/beta hydrolase"/>
    <property type="match status" value="1"/>
</dbReference>
<proteinExistence type="inferred from homology"/>
<dbReference type="GO" id="GO:0004301">
    <property type="term" value="F:epoxide hydrolase activity"/>
    <property type="evidence" value="ECO:0007669"/>
    <property type="project" value="TreeGrafter"/>
</dbReference>
<dbReference type="GO" id="GO:0097176">
    <property type="term" value="P:epoxide metabolic process"/>
    <property type="evidence" value="ECO:0007669"/>
    <property type="project" value="TreeGrafter"/>
</dbReference>
<dbReference type="InterPro" id="IPR016292">
    <property type="entry name" value="Epoxide_hydrolase"/>
</dbReference>
<dbReference type="SUPFAM" id="SSF53474">
    <property type="entry name" value="alpha/beta-Hydrolases"/>
    <property type="match status" value="1"/>
</dbReference>
<dbReference type="InterPro" id="IPR000639">
    <property type="entry name" value="Epox_hydrolase-like"/>
</dbReference>
<keyword evidence="3 5" id="KW-0378">Hydrolase</keyword>
<organism evidence="5 6">
    <name type="scientific">Natrinema salsiterrestre</name>
    <dbReference type="NCBI Taxonomy" id="2950540"/>
    <lineage>
        <taxon>Archaea</taxon>
        <taxon>Methanobacteriati</taxon>
        <taxon>Methanobacteriota</taxon>
        <taxon>Stenosarchaea group</taxon>
        <taxon>Halobacteria</taxon>
        <taxon>Halobacteriales</taxon>
        <taxon>Natrialbaceae</taxon>
        <taxon>Natrinema</taxon>
    </lineage>
</organism>
<reference evidence="5" key="1">
    <citation type="submission" date="2022-06" db="EMBL/GenBank/DDBJ databases">
        <title>Natrinema sp. a new haloarchaeum isolate from saline soil.</title>
        <authorList>
            <person name="Strakova D."/>
            <person name="Galisteo C."/>
            <person name="Sanchez-Porro C."/>
            <person name="Ventosa A."/>
        </authorList>
    </citation>
    <scope>NUCLEOTIDE SEQUENCE</scope>
    <source>
        <strain evidence="5">S1CR25-10</strain>
    </source>
</reference>
<keyword evidence="2" id="KW-0058">Aromatic hydrocarbons catabolism</keyword>
<dbReference type="InterPro" id="IPR029058">
    <property type="entry name" value="AB_hydrolase_fold"/>
</dbReference>
<comment type="caution">
    <text evidence="5">The sequence shown here is derived from an EMBL/GenBank/DDBJ whole genome shotgun (WGS) entry which is preliminary data.</text>
</comment>
<evidence type="ECO:0000313" key="6">
    <source>
        <dbReference type="Proteomes" id="UP001154061"/>
    </source>
</evidence>
<dbReference type="AlphaFoldDB" id="A0A9Q4Q329"/>
<evidence type="ECO:0000259" key="4">
    <source>
        <dbReference type="Pfam" id="PF06441"/>
    </source>
</evidence>
<accession>A0A9Q4Q329</accession>
<evidence type="ECO:0000313" key="5">
    <source>
        <dbReference type="EMBL" id="MDF9745622.1"/>
    </source>
</evidence>
<dbReference type="Pfam" id="PF06441">
    <property type="entry name" value="EHN"/>
    <property type="match status" value="1"/>
</dbReference>
<dbReference type="RefSeq" id="WP_277521105.1">
    <property type="nucleotide sequence ID" value="NZ_JAMQOT010000002.1"/>
</dbReference>
<name>A0A9Q4Q329_9EURY</name>
<keyword evidence="6" id="KW-1185">Reference proteome</keyword>
<feature type="domain" description="Epoxide hydrolase N-terminal" evidence="4">
    <location>
        <begin position="10"/>
        <end position="115"/>
    </location>
</feature>
<evidence type="ECO:0000256" key="3">
    <source>
        <dbReference type="ARBA" id="ARBA00022801"/>
    </source>
</evidence>
<dbReference type="InterPro" id="IPR010497">
    <property type="entry name" value="Epoxide_hydro_N"/>
</dbReference>